<name>A0A1R2BHT6_9CILI</name>
<protein>
    <submittedName>
        <fullName evidence="2">Uncharacterized protein</fullName>
    </submittedName>
</protein>
<sequence>MSSIECSIIIEVGQYTNDFIEDLESMSTSLTSCSQEVFILTRNEDKLYEIPASTIEIIHQNNKYIVKHKGRLQKRDGAIQARSICISIAIDRPVSFFLACGYEVSEPKKRDVTLGTSDNISICWYEDQVLYVEASIVCQQSEVDDAIEKLKDLDKDIKKLLVID</sequence>
<keyword evidence="3" id="KW-1185">Reference proteome</keyword>
<evidence type="ECO:0000256" key="1">
    <source>
        <dbReference type="SAM" id="Coils"/>
    </source>
</evidence>
<evidence type="ECO:0000313" key="2">
    <source>
        <dbReference type="EMBL" id="OMJ76299.1"/>
    </source>
</evidence>
<proteinExistence type="predicted"/>
<feature type="coiled-coil region" evidence="1">
    <location>
        <begin position="136"/>
        <end position="163"/>
    </location>
</feature>
<keyword evidence="1" id="KW-0175">Coiled coil</keyword>
<comment type="caution">
    <text evidence="2">The sequence shown here is derived from an EMBL/GenBank/DDBJ whole genome shotgun (WGS) entry which is preliminary data.</text>
</comment>
<dbReference type="Proteomes" id="UP000187209">
    <property type="component" value="Unassembled WGS sequence"/>
</dbReference>
<reference evidence="2 3" key="1">
    <citation type="submission" date="2016-11" db="EMBL/GenBank/DDBJ databases">
        <title>The macronuclear genome of Stentor coeruleus: a giant cell with tiny introns.</title>
        <authorList>
            <person name="Slabodnick M."/>
            <person name="Ruby J.G."/>
            <person name="Reiff S.B."/>
            <person name="Swart E.C."/>
            <person name="Gosai S."/>
            <person name="Prabakaran S."/>
            <person name="Witkowska E."/>
            <person name="Larue G.E."/>
            <person name="Fisher S."/>
            <person name="Freeman R.M."/>
            <person name="Gunawardena J."/>
            <person name="Chu W."/>
            <person name="Stover N.A."/>
            <person name="Gregory B.D."/>
            <person name="Nowacki M."/>
            <person name="Derisi J."/>
            <person name="Roy S.W."/>
            <person name="Marshall W.F."/>
            <person name="Sood P."/>
        </authorList>
    </citation>
    <scope>NUCLEOTIDE SEQUENCE [LARGE SCALE GENOMIC DNA]</scope>
    <source>
        <strain evidence="2">WM001</strain>
    </source>
</reference>
<dbReference type="EMBL" id="MPUH01000639">
    <property type="protein sequence ID" value="OMJ76299.1"/>
    <property type="molecule type" value="Genomic_DNA"/>
</dbReference>
<organism evidence="2 3">
    <name type="scientific">Stentor coeruleus</name>
    <dbReference type="NCBI Taxonomy" id="5963"/>
    <lineage>
        <taxon>Eukaryota</taxon>
        <taxon>Sar</taxon>
        <taxon>Alveolata</taxon>
        <taxon>Ciliophora</taxon>
        <taxon>Postciliodesmatophora</taxon>
        <taxon>Heterotrichea</taxon>
        <taxon>Heterotrichida</taxon>
        <taxon>Stentoridae</taxon>
        <taxon>Stentor</taxon>
    </lineage>
</organism>
<accession>A0A1R2BHT6</accession>
<gene>
    <name evidence="2" type="ORF">SteCoe_24356</name>
</gene>
<evidence type="ECO:0000313" key="3">
    <source>
        <dbReference type="Proteomes" id="UP000187209"/>
    </source>
</evidence>
<dbReference type="AlphaFoldDB" id="A0A1R2BHT6"/>